<keyword evidence="12" id="KW-1185">Reference proteome</keyword>
<sequence length="491" mass="50916">MRLPAVLAATVTATAATALLLFSGTGLTPLPWLTWLAPLPVLLLAPRVSAPVASAAAFTAWGVGGLNLWDLQRDRLEVPLPVALLSVVLPALLAVAAVLLFRLLARRGRPVAAAVAVPAVWVSGEYLVSVLGPDGALWSLAYTQADVLPVLQLASLTGVWGVTFALMAVPAAVAVILAPGTAGRARLGVGLTTLALLAAVAGYGTVRLAAPPAGPHRNVALLAAGQHGDWAPVDTPRGTEKLRDTLARLRALPRETDAAVLAEGAFVTTAAHLPRITDPLAALARERRMDIVAGVIVTDAGHNTAVFFPARGGEPRIYRKRHMVPGVEPYEPGGRALVAGDVGVAICKDLDFPGLARENRRIGATVMFVPSWDFGLDAWQHSRIAVTRGVENGFAVVRGAADGNLTVSDPYGRVLAERATGDRAVVTLTAAVPAGGAGTPYTRWGDWFAWSCLAAAVALAGRAVQGRHGRRERGRAPADGPAGRSPGRGTA</sequence>
<comment type="subcellular location">
    <subcellularLocation>
        <location evidence="1">Cell membrane</location>
        <topology evidence="1">Multi-pass membrane protein</topology>
    </subcellularLocation>
</comment>
<keyword evidence="4 9" id="KW-0812">Transmembrane</keyword>
<dbReference type="PANTHER" id="PTHR38686">
    <property type="entry name" value="APOLIPOPROTEIN N-ACYLTRANSFERASE"/>
    <property type="match status" value="1"/>
</dbReference>
<feature type="region of interest" description="Disordered" evidence="8">
    <location>
        <begin position="466"/>
        <end position="491"/>
    </location>
</feature>
<dbReference type="InterPro" id="IPR004563">
    <property type="entry name" value="Apolipo_AcylTrfase"/>
</dbReference>
<evidence type="ECO:0000256" key="2">
    <source>
        <dbReference type="ARBA" id="ARBA00022475"/>
    </source>
</evidence>
<dbReference type="GO" id="GO:0005886">
    <property type="term" value="C:plasma membrane"/>
    <property type="evidence" value="ECO:0007669"/>
    <property type="project" value="UniProtKB-SubCell"/>
</dbReference>
<evidence type="ECO:0000256" key="8">
    <source>
        <dbReference type="SAM" id="MobiDB-lite"/>
    </source>
</evidence>
<evidence type="ECO:0000256" key="7">
    <source>
        <dbReference type="ARBA" id="ARBA00023315"/>
    </source>
</evidence>
<protein>
    <submittedName>
        <fullName evidence="11">Apolipoprotein N-acyltransferase</fullName>
    </submittedName>
</protein>
<dbReference type="EMBL" id="BOOH01000066">
    <property type="protein sequence ID" value="GIH80948.1"/>
    <property type="molecule type" value="Genomic_DNA"/>
</dbReference>
<accession>A0A8J3RTN6</accession>
<evidence type="ECO:0000259" key="10">
    <source>
        <dbReference type="PROSITE" id="PS50263"/>
    </source>
</evidence>
<feature type="transmembrane region" description="Helical" evidence="9">
    <location>
        <begin position="151"/>
        <end position="177"/>
    </location>
</feature>
<name>A0A8J3RTN6_9ACTN</name>
<dbReference type="Pfam" id="PF00795">
    <property type="entry name" value="CN_hydrolase"/>
    <property type="match status" value="1"/>
</dbReference>
<evidence type="ECO:0000256" key="9">
    <source>
        <dbReference type="SAM" id="Phobius"/>
    </source>
</evidence>
<dbReference type="GO" id="GO:0042158">
    <property type="term" value="P:lipoprotein biosynthetic process"/>
    <property type="evidence" value="ECO:0007669"/>
    <property type="project" value="InterPro"/>
</dbReference>
<dbReference type="Pfam" id="PF20154">
    <property type="entry name" value="LNT_N"/>
    <property type="match status" value="1"/>
</dbReference>
<dbReference type="RefSeq" id="WP_203895353.1">
    <property type="nucleotide sequence ID" value="NZ_BOOH01000066.1"/>
</dbReference>
<dbReference type="SUPFAM" id="SSF56317">
    <property type="entry name" value="Carbon-nitrogen hydrolase"/>
    <property type="match status" value="1"/>
</dbReference>
<comment type="caution">
    <text evidence="11">The sequence shown here is derived from an EMBL/GenBank/DDBJ whole genome shotgun (WGS) entry which is preliminary data.</text>
</comment>
<dbReference type="GO" id="GO:0016410">
    <property type="term" value="F:N-acyltransferase activity"/>
    <property type="evidence" value="ECO:0007669"/>
    <property type="project" value="InterPro"/>
</dbReference>
<dbReference type="AlphaFoldDB" id="A0A8J3RTN6"/>
<dbReference type="Gene3D" id="3.60.110.10">
    <property type="entry name" value="Carbon-nitrogen hydrolase"/>
    <property type="match status" value="1"/>
</dbReference>
<evidence type="ECO:0000256" key="6">
    <source>
        <dbReference type="ARBA" id="ARBA00023136"/>
    </source>
</evidence>
<keyword evidence="2" id="KW-1003">Cell membrane</keyword>
<keyword evidence="3" id="KW-0808">Transferase</keyword>
<gene>
    <name evidence="11" type="primary">lnt_2</name>
    <name evidence="11" type="ORF">Plo01_73770</name>
</gene>
<dbReference type="Proteomes" id="UP000616724">
    <property type="component" value="Unassembled WGS sequence"/>
</dbReference>
<dbReference type="PANTHER" id="PTHR38686:SF1">
    <property type="entry name" value="APOLIPOPROTEIN N-ACYLTRANSFERASE"/>
    <property type="match status" value="1"/>
</dbReference>
<keyword evidence="5 9" id="KW-1133">Transmembrane helix</keyword>
<dbReference type="InterPro" id="IPR036526">
    <property type="entry name" value="C-N_Hydrolase_sf"/>
</dbReference>
<evidence type="ECO:0000313" key="11">
    <source>
        <dbReference type="EMBL" id="GIH80948.1"/>
    </source>
</evidence>
<feature type="domain" description="CN hydrolase" evidence="10">
    <location>
        <begin position="220"/>
        <end position="434"/>
    </location>
</feature>
<dbReference type="PROSITE" id="PS50263">
    <property type="entry name" value="CN_HYDROLASE"/>
    <property type="match status" value="1"/>
</dbReference>
<evidence type="ECO:0000256" key="4">
    <source>
        <dbReference type="ARBA" id="ARBA00022692"/>
    </source>
</evidence>
<organism evidence="11 12">
    <name type="scientific">Planobispora longispora</name>
    <dbReference type="NCBI Taxonomy" id="28887"/>
    <lineage>
        <taxon>Bacteria</taxon>
        <taxon>Bacillati</taxon>
        <taxon>Actinomycetota</taxon>
        <taxon>Actinomycetes</taxon>
        <taxon>Streptosporangiales</taxon>
        <taxon>Streptosporangiaceae</taxon>
        <taxon>Planobispora</taxon>
    </lineage>
</organism>
<proteinExistence type="predicted"/>
<evidence type="ECO:0000313" key="12">
    <source>
        <dbReference type="Proteomes" id="UP000616724"/>
    </source>
</evidence>
<evidence type="ECO:0000256" key="5">
    <source>
        <dbReference type="ARBA" id="ARBA00022989"/>
    </source>
</evidence>
<keyword evidence="6 9" id="KW-0472">Membrane</keyword>
<feature type="transmembrane region" description="Helical" evidence="9">
    <location>
        <begin position="81"/>
        <end position="104"/>
    </location>
</feature>
<feature type="transmembrane region" description="Helical" evidence="9">
    <location>
        <begin position="189"/>
        <end position="210"/>
    </location>
</feature>
<dbReference type="InterPro" id="IPR045378">
    <property type="entry name" value="LNT_N"/>
</dbReference>
<reference evidence="11 12" key="1">
    <citation type="submission" date="2021-01" db="EMBL/GenBank/DDBJ databases">
        <title>Whole genome shotgun sequence of Planobispora longispora NBRC 13918.</title>
        <authorList>
            <person name="Komaki H."/>
            <person name="Tamura T."/>
        </authorList>
    </citation>
    <scope>NUCLEOTIDE SEQUENCE [LARGE SCALE GENOMIC DNA]</scope>
    <source>
        <strain evidence="11 12">NBRC 13918</strain>
    </source>
</reference>
<dbReference type="InterPro" id="IPR003010">
    <property type="entry name" value="C-N_Hydrolase"/>
</dbReference>
<keyword evidence="7" id="KW-0012">Acyltransferase</keyword>
<evidence type="ECO:0000256" key="3">
    <source>
        <dbReference type="ARBA" id="ARBA00022679"/>
    </source>
</evidence>
<evidence type="ECO:0000256" key="1">
    <source>
        <dbReference type="ARBA" id="ARBA00004651"/>
    </source>
</evidence>
<feature type="transmembrane region" description="Helical" evidence="9">
    <location>
        <begin position="111"/>
        <end position="131"/>
    </location>
</feature>